<evidence type="ECO:0000256" key="1">
    <source>
        <dbReference type="SAM" id="MobiDB-lite"/>
    </source>
</evidence>
<dbReference type="RefSeq" id="WP_277861608.1">
    <property type="nucleotide sequence ID" value="NZ_JARRAG010000002.1"/>
</dbReference>
<feature type="region of interest" description="Disordered" evidence="1">
    <location>
        <begin position="1"/>
        <end position="42"/>
    </location>
</feature>
<evidence type="ECO:0000313" key="3">
    <source>
        <dbReference type="Proteomes" id="UP001216907"/>
    </source>
</evidence>
<evidence type="ECO:0000313" key="2">
    <source>
        <dbReference type="EMBL" id="MDG3005263.1"/>
    </source>
</evidence>
<name>A0ABT6FCZ7_9BACT</name>
<keyword evidence="3" id="KW-1185">Reference proteome</keyword>
<sequence length="42" mass="4397">MAATQSNSTTKPKPETEPAKKETIITPPKPIPTPIGRPPTGS</sequence>
<feature type="compositionally biased region" description="Basic and acidic residues" evidence="1">
    <location>
        <begin position="12"/>
        <end position="23"/>
    </location>
</feature>
<dbReference type="EMBL" id="JARRAG010000002">
    <property type="protein sequence ID" value="MDG3005263.1"/>
    <property type="molecule type" value="Genomic_DNA"/>
</dbReference>
<comment type="caution">
    <text evidence="2">The sequence shown here is derived from an EMBL/GenBank/DDBJ whole genome shotgun (WGS) entry which is preliminary data.</text>
</comment>
<feature type="compositionally biased region" description="Pro residues" evidence="1">
    <location>
        <begin position="27"/>
        <end position="42"/>
    </location>
</feature>
<gene>
    <name evidence="2" type="ORF">PZE19_15850</name>
</gene>
<dbReference type="Proteomes" id="UP001216907">
    <property type="component" value="Unassembled WGS sequence"/>
</dbReference>
<proteinExistence type="predicted"/>
<organism evidence="2 3">
    <name type="scientific">Paludisphaera mucosa</name>
    <dbReference type="NCBI Taxonomy" id="3030827"/>
    <lineage>
        <taxon>Bacteria</taxon>
        <taxon>Pseudomonadati</taxon>
        <taxon>Planctomycetota</taxon>
        <taxon>Planctomycetia</taxon>
        <taxon>Isosphaerales</taxon>
        <taxon>Isosphaeraceae</taxon>
        <taxon>Paludisphaera</taxon>
    </lineage>
</organism>
<accession>A0ABT6FCZ7</accession>
<protein>
    <submittedName>
        <fullName evidence="2">Uncharacterized protein</fullName>
    </submittedName>
</protein>
<reference evidence="2 3" key="1">
    <citation type="submission" date="2023-03" db="EMBL/GenBank/DDBJ databases">
        <title>Paludisphaera mucosa sp. nov. a novel planctomycete from northern fen.</title>
        <authorList>
            <person name="Ivanova A."/>
        </authorList>
    </citation>
    <scope>NUCLEOTIDE SEQUENCE [LARGE SCALE GENOMIC DNA]</scope>
    <source>
        <strain evidence="2 3">Pla2</strain>
    </source>
</reference>